<reference evidence="6 7" key="1">
    <citation type="journal article" date="2024" name="G3 (Bethesda)">
        <title>Genome assembly of Hibiscus sabdariffa L. provides insights into metabolisms of medicinal natural products.</title>
        <authorList>
            <person name="Kim T."/>
        </authorList>
    </citation>
    <scope>NUCLEOTIDE SEQUENCE [LARGE SCALE GENOMIC DNA]</scope>
    <source>
        <strain evidence="6">TK-2024</strain>
        <tissue evidence="6">Old leaves</tissue>
    </source>
</reference>
<dbReference type="Gene3D" id="3.10.20.90">
    <property type="entry name" value="Phosphatidylinositol 3-kinase Catalytic Subunit, Chain A, domain 1"/>
    <property type="match status" value="1"/>
</dbReference>
<protein>
    <recommendedName>
        <fullName evidence="5">SWIM-type domain-containing protein</fullName>
    </recommendedName>
</protein>
<dbReference type="Pfam" id="PF00564">
    <property type="entry name" value="PB1"/>
    <property type="match status" value="1"/>
</dbReference>
<gene>
    <name evidence="6" type="ORF">V6N11_057067</name>
</gene>
<feature type="domain" description="SWIM-type" evidence="5">
    <location>
        <begin position="597"/>
        <end position="637"/>
    </location>
</feature>
<dbReference type="PROSITE" id="PS50966">
    <property type="entry name" value="ZF_SWIM"/>
    <property type="match status" value="1"/>
</dbReference>
<keyword evidence="1" id="KW-0479">Metal-binding</keyword>
<dbReference type="SMART" id="SM00666">
    <property type="entry name" value="PB1"/>
    <property type="match status" value="1"/>
</dbReference>
<keyword evidence="3" id="KW-0862">Zinc</keyword>
<dbReference type="InterPro" id="IPR007527">
    <property type="entry name" value="Znf_SWIM"/>
</dbReference>
<comment type="caution">
    <text evidence="6">The sequence shown here is derived from an EMBL/GenBank/DDBJ whole genome shotgun (WGS) entry which is preliminary data.</text>
</comment>
<evidence type="ECO:0000313" key="6">
    <source>
        <dbReference type="EMBL" id="KAK8484837.1"/>
    </source>
</evidence>
<evidence type="ECO:0000259" key="5">
    <source>
        <dbReference type="PROSITE" id="PS50966"/>
    </source>
</evidence>
<evidence type="ECO:0000256" key="1">
    <source>
        <dbReference type="ARBA" id="ARBA00022723"/>
    </source>
</evidence>
<dbReference type="PANTHER" id="PTHR31973:SF117">
    <property type="entry name" value="F10A16.15 PROTEIN"/>
    <property type="match status" value="1"/>
</dbReference>
<evidence type="ECO:0000256" key="2">
    <source>
        <dbReference type="ARBA" id="ARBA00022771"/>
    </source>
</evidence>
<dbReference type="EMBL" id="JBBPBN010000531">
    <property type="protein sequence ID" value="KAK8484837.1"/>
    <property type="molecule type" value="Genomic_DNA"/>
</dbReference>
<dbReference type="PANTHER" id="PTHR31973">
    <property type="entry name" value="POLYPROTEIN, PUTATIVE-RELATED"/>
    <property type="match status" value="1"/>
</dbReference>
<dbReference type="SUPFAM" id="SSF54277">
    <property type="entry name" value="CAD &amp; PB1 domains"/>
    <property type="match status" value="1"/>
</dbReference>
<dbReference type="InterPro" id="IPR006564">
    <property type="entry name" value="Znf_PMZ"/>
</dbReference>
<keyword evidence="7" id="KW-1185">Reference proteome</keyword>
<dbReference type="Proteomes" id="UP001396334">
    <property type="component" value="Unassembled WGS sequence"/>
</dbReference>
<dbReference type="SMART" id="SM00575">
    <property type="entry name" value="ZnF_PMZ"/>
    <property type="match status" value="1"/>
</dbReference>
<keyword evidence="2 4" id="KW-0863">Zinc-finger</keyword>
<dbReference type="InterPro" id="IPR000270">
    <property type="entry name" value="PB1_dom"/>
</dbReference>
<evidence type="ECO:0000313" key="7">
    <source>
        <dbReference type="Proteomes" id="UP001396334"/>
    </source>
</evidence>
<sequence length="898" mass="102063">MLQLEKNKVMATKKLIAICQSGGEFVTEKDGSLSYSGGDARAIDIDDQTKFNDFKMEVEEMFNCSMSTMSIKYFVPGNRKTLVTVSTDKDLKRMIKFHADSITADVYIIMEDIVAPDISNMPASRSSRTTLSEEVPLFDPPLGVVDDTTQPSFLLKPSLDIVDDTNHIDVDVDLPPDIASILPISVIPYERHAKGAEQWQNTITGVGQRFSTVTEFRESLRKYAIAHQFAFKYKKNDSRRVTAKCKVEGCPWRIHASRLSTTELISIKKMHPTHTCGGPALTGGYQATSSWVASVIKEKLKVFPDYKPKDIVNDIKQEYRIQLNYSQARRGKEIALGQLRGSYKDAYSQLPSLCDRIMETNPGSVATFTTKEDSSFHRLFISFHASLSGFVQETNDNWYWFLLQVKSAVSTSCPLTVIADRQKGLRESISEIFEGSYHGYCLRYLTEELVRELKGQFSHEVKRIMSEDLYRAASAPKPEDFHACVESIKMISLEAYNWVMQSEPKNWANSFFQGARYNHMTSDFGERFYSWASDAHELPITRMVDVIRGKIMELIYTRRADSDHWLTRLTPSMEEKLEKESLKVCSFQVLLTTGNIFEVQGDSTEVVDIDRWDCSCKGWQLTGLPCCHAIAVIRCIGQSPYDYCSRYFATESYRLTYAESVQPIPDVDSPMQKDSSQALVTPPPRRPPVHLQRALVKCCILDHNKEQVHHILYIQQLFWKWSKVTLGAMVLILTTNAMVLQSQIFFIRSSRTTLSEVLPLDQPHVVVDDCIQPNSPLAASLDIVDDTNQIEHIDLPPDIASVLPYEKHVKGAEQWQNTITGVEQRFSGVAEFRESLRKYAIGYQFSFMYEKNDSRRVTVKCRVEGCTWRIQASRLSTTQLISIKKMNPTHTCGEASSN</sequence>
<evidence type="ECO:0000256" key="3">
    <source>
        <dbReference type="ARBA" id="ARBA00022833"/>
    </source>
</evidence>
<evidence type="ECO:0000256" key="4">
    <source>
        <dbReference type="PROSITE-ProRule" id="PRU00325"/>
    </source>
</evidence>
<accession>A0ABR1ZVV8</accession>
<name>A0ABR1ZVV8_9ROSI</name>
<proteinExistence type="predicted"/>
<organism evidence="6 7">
    <name type="scientific">Hibiscus sabdariffa</name>
    <name type="common">roselle</name>
    <dbReference type="NCBI Taxonomy" id="183260"/>
    <lineage>
        <taxon>Eukaryota</taxon>
        <taxon>Viridiplantae</taxon>
        <taxon>Streptophyta</taxon>
        <taxon>Embryophyta</taxon>
        <taxon>Tracheophyta</taxon>
        <taxon>Spermatophyta</taxon>
        <taxon>Magnoliopsida</taxon>
        <taxon>eudicotyledons</taxon>
        <taxon>Gunneridae</taxon>
        <taxon>Pentapetalae</taxon>
        <taxon>rosids</taxon>
        <taxon>malvids</taxon>
        <taxon>Malvales</taxon>
        <taxon>Malvaceae</taxon>
        <taxon>Malvoideae</taxon>
        <taxon>Hibiscus</taxon>
    </lineage>
</organism>
<dbReference type="Pfam" id="PF04434">
    <property type="entry name" value="SWIM"/>
    <property type="match status" value="1"/>
</dbReference>
<dbReference type="InterPro" id="IPR004332">
    <property type="entry name" value="Transposase_MuDR"/>
</dbReference>
<dbReference type="Pfam" id="PF03108">
    <property type="entry name" value="DBD_Tnp_Mut"/>
    <property type="match status" value="2"/>
</dbReference>